<proteinExistence type="predicted"/>
<evidence type="ECO:0000256" key="3">
    <source>
        <dbReference type="SAM" id="SignalP"/>
    </source>
</evidence>
<dbReference type="InterPro" id="IPR035976">
    <property type="entry name" value="Sushi/SCR/CCP_sf"/>
</dbReference>
<dbReference type="CDD" id="cd00033">
    <property type="entry name" value="CCP"/>
    <property type="match status" value="1"/>
</dbReference>
<dbReference type="Proteomes" id="UP000499080">
    <property type="component" value="Unassembled WGS sequence"/>
</dbReference>
<evidence type="ECO:0000313" key="5">
    <source>
        <dbReference type="EMBL" id="GBN76253.1"/>
    </source>
</evidence>
<comment type="caution">
    <text evidence="5">The sequence shown here is derived from an EMBL/GenBank/DDBJ whole genome shotgun (WGS) entry which is preliminary data.</text>
</comment>
<feature type="chain" id="PRO_5021359035" description="Sushi domain-containing protein" evidence="3">
    <location>
        <begin position="31"/>
        <end position="198"/>
    </location>
</feature>
<dbReference type="Gene3D" id="2.10.70.10">
    <property type="entry name" value="Complement Module, domain 1"/>
    <property type="match status" value="1"/>
</dbReference>
<dbReference type="SUPFAM" id="SSF57535">
    <property type="entry name" value="Complement control module/SCR domain"/>
    <property type="match status" value="1"/>
</dbReference>
<dbReference type="Pfam" id="PF00084">
    <property type="entry name" value="Sushi"/>
    <property type="match status" value="1"/>
</dbReference>
<feature type="domain" description="Sushi" evidence="4">
    <location>
        <begin position="32"/>
        <end position="99"/>
    </location>
</feature>
<dbReference type="OrthoDB" id="6427765at2759"/>
<dbReference type="SMART" id="SM00032">
    <property type="entry name" value="CCP"/>
    <property type="match status" value="1"/>
</dbReference>
<keyword evidence="3" id="KW-0732">Signal</keyword>
<accession>A0A4Y2RKN6</accession>
<dbReference type="PROSITE" id="PS50923">
    <property type="entry name" value="SUSHI"/>
    <property type="match status" value="1"/>
</dbReference>
<comment type="caution">
    <text evidence="2">Lacks conserved residue(s) required for the propagation of feature annotation.</text>
</comment>
<dbReference type="EMBL" id="BGPR01017469">
    <property type="protein sequence ID" value="GBN76253.1"/>
    <property type="molecule type" value="Genomic_DNA"/>
</dbReference>
<evidence type="ECO:0000256" key="1">
    <source>
        <dbReference type="ARBA" id="ARBA00023157"/>
    </source>
</evidence>
<keyword evidence="1" id="KW-1015">Disulfide bond</keyword>
<evidence type="ECO:0000259" key="4">
    <source>
        <dbReference type="PROSITE" id="PS50923"/>
    </source>
</evidence>
<name>A0A4Y2RKN6_ARAVE</name>
<protein>
    <recommendedName>
        <fullName evidence="4">Sushi domain-containing protein</fullName>
    </recommendedName>
</protein>
<keyword evidence="2" id="KW-0768">Sushi</keyword>
<dbReference type="InterPro" id="IPR000436">
    <property type="entry name" value="Sushi_SCR_CCP_dom"/>
</dbReference>
<gene>
    <name evidence="5" type="ORF">AVEN_58197_1</name>
</gene>
<keyword evidence="6" id="KW-1185">Reference proteome</keyword>
<evidence type="ECO:0000313" key="6">
    <source>
        <dbReference type="Proteomes" id="UP000499080"/>
    </source>
</evidence>
<reference evidence="5 6" key="1">
    <citation type="journal article" date="2019" name="Sci. Rep.">
        <title>Orb-weaving spider Araneus ventricosus genome elucidates the spidroin gene catalogue.</title>
        <authorList>
            <person name="Kono N."/>
            <person name="Nakamura H."/>
            <person name="Ohtoshi R."/>
            <person name="Moran D.A.P."/>
            <person name="Shinohara A."/>
            <person name="Yoshida Y."/>
            <person name="Fujiwara M."/>
            <person name="Mori M."/>
            <person name="Tomita M."/>
            <person name="Arakawa K."/>
        </authorList>
    </citation>
    <scope>NUCLEOTIDE SEQUENCE [LARGE SCALE GENOMIC DNA]</scope>
</reference>
<feature type="signal peptide" evidence="3">
    <location>
        <begin position="1"/>
        <end position="30"/>
    </location>
</feature>
<organism evidence="5 6">
    <name type="scientific">Araneus ventricosus</name>
    <name type="common">Orbweaver spider</name>
    <name type="synonym">Epeira ventricosa</name>
    <dbReference type="NCBI Taxonomy" id="182803"/>
    <lineage>
        <taxon>Eukaryota</taxon>
        <taxon>Metazoa</taxon>
        <taxon>Ecdysozoa</taxon>
        <taxon>Arthropoda</taxon>
        <taxon>Chelicerata</taxon>
        <taxon>Arachnida</taxon>
        <taxon>Araneae</taxon>
        <taxon>Araneomorphae</taxon>
        <taxon>Entelegynae</taxon>
        <taxon>Araneoidea</taxon>
        <taxon>Araneidae</taxon>
        <taxon>Araneus</taxon>
    </lineage>
</organism>
<sequence length="198" mass="21957">MLVKYSPGFQAPSVLRLAGWVLLIPQFFCATTTCPPPDFPDRGGYEPVKAEYEVGQTVAYHCYGGLPVFDENHIWIQGLQPVTCQSNGKWSGGTIFCEVPIKLKNPITSSKALESAVLDDNSDTCSPTGNDTEEFLRFTLDHEAVVFSTMVCWGEGNVLSSAKDYVVQVDFASGLYWVQLHDHVTLSRSYHMNAHPFN</sequence>
<dbReference type="AlphaFoldDB" id="A0A4Y2RKN6"/>
<evidence type="ECO:0000256" key="2">
    <source>
        <dbReference type="PROSITE-ProRule" id="PRU00302"/>
    </source>
</evidence>